<evidence type="ECO:0000313" key="3">
    <source>
        <dbReference type="Proteomes" id="UP000244189"/>
    </source>
</evidence>
<accession>A0A2T5GRY0</accession>
<keyword evidence="3" id="KW-1185">Reference proteome</keyword>
<proteinExistence type="predicted"/>
<evidence type="ECO:0000313" key="2">
    <source>
        <dbReference type="EMBL" id="PTQ62048.1"/>
    </source>
</evidence>
<organism evidence="2 3">
    <name type="scientific">Sphingomonas aurantiaca</name>
    <dbReference type="NCBI Taxonomy" id="185949"/>
    <lineage>
        <taxon>Bacteria</taxon>
        <taxon>Pseudomonadati</taxon>
        <taxon>Pseudomonadota</taxon>
        <taxon>Alphaproteobacteria</taxon>
        <taxon>Sphingomonadales</taxon>
        <taxon>Sphingomonadaceae</taxon>
        <taxon>Sphingomonas</taxon>
    </lineage>
</organism>
<dbReference type="Proteomes" id="UP000244189">
    <property type="component" value="Unassembled WGS sequence"/>
</dbReference>
<name>A0A2T5GRY0_9SPHN</name>
<protein>
    <submittedName>
        <fullName evidence="2">Uncharacterized protein</fullName>
    </submittedName>
</protein>
<dbReference type="AlphaFoldDB" id="A0A2T5GRY0"/>
<comment type="caution">
    <text evidence="2">The sequence shown here is derived from an EMBL/GenBank/DDBJ whole genome shotgun (WGS) entry which is preliminary data.</text>
</comment>
<feature type="region of interest" description="Disordered" evidence="1">
    <location>
        <begin position="1"/>
        <end position="31"/>
    </location>
</feature>
<dbReference type="EMBL" id="QAOG01000001">
    <property type="protein sequence ID" value="PTQ62048.1"/>
    <property type="molecule type" value="Genomic_DNA"/>
</dbReference>
<sequence>MAAALRENLRRRKAQARAASAAPATEDEPLK</sequence>
<gene>
    <name evidence="2" type="ORF">C8J26_0322</name>
</gene>
<reference evidence="2 3" key="1">
    <citation type="submission" date="2018-04" db="EMBL/GenBank/DDBJ databases">
        <title>Genomic Encyclopedia of Type Strains, Phase III (KMG-III): the genomes of soil and plant-associated and newly described type strains.</title>
        <authorList>
            <person name="Whitman W."/>
        </authorList>
    </citation>
    <scope>NUCLEOTIDE SEQUENCE [LARGE SCALE GENOMIC DNA]</scope>
    <source>
        <strain evidence="2 3">MA101b</strain>
    </source>
</reference>
<evidence type="ECO:0000256" key="1">
    <source>
        <dbReference type="SAM" id="MobiDB-lite"/>
    </source>
</evidence>